<dbReference type="Gene3D" id="3.90.320.10">
    <property type="match status" value="1"/>
</dbReference>
<keyword evidence="2" id="KW-0378">Hydrolase</keyword>
<evidence type="ECO:0000259" key="5">
    <source>
        <dbReference type="Pfam" id="PF12705"/>
    </source>
</evidence>
<feature type="compositionally biased region" description="Pro residues" evidence="4">
    <location>
        <begin position="10"/>
        <end position="21"/>
    </location>
</feature>
<dbReference type="RefSeq" id="WP_033211498.1">
    <property type="nucleotide sequence ID" value="NZ_LGUP01000005.1"/>
</dbReference>
<comment type="caution">
    <text evidence="6">The sequence shown here is derived from an EMBL/GenBank/DDBJ whole genome shotgun (WGS) entry which is preliminary data.</text>
</comment>
<evidence type="ECO:0000313" key="7">
    <source>
        <dbReference type="Proteomes" id="UP000037023"/>
    </source>
</evidence>
<dbReference type="EMBL" id="LGUP01000005">
    <property type="protein sequence ID" value="KOG36385.1"/>
    <property type="molecule type" value="Genomic_DNA"/>
</dbReference>
<dbReference type="GO" id="GO:0004386">
    <property type="term" value="F:helicase activity"/>
    <property type="evidence" value="ECO:0007669"/>
    <property type="project" value="UniProtKB-KW"/>
</dbReference>
<sequence length="305" mass="33475">MQPIDTSGAPAPPAAPRPAAPPSSLSPSRAGDFMQCPLLYRFRVIDRLPEKPNAAAARGVLVHAVLERLFDVPAAERTAVRARAMVAGEWERLLAARPELAELFARDGGAPASERVAEWLATAEQLVERWFTLEDPARLEPAERELFVKTTLDSGLRLRGIIDRVDVAPTGEVRIVDYKTGRAPPPEYAADALFQLKFYALVLWRLRRVLPRRLQLVYLGSGDVLTYDPAEADLRAVERKVLALWDAIGRATRTGDWRPSPSRLCDWCPHRALCPAWGGTPPPYPLAVTTDPAAGEGERPAADVG</sequence>
<keyword evidence="3" id="KW-0234">DNA repair</keyword>
<dbReference type="GO" id="GO:0006281">
    <property type="term" value="P:DNA repair"/>
    <property type="evidence" value="ECO:0007669"/>
    <property type="project" value="UniProtKB-KW"/>
</dbReference>
<evidence type="ECO:0000256" key="2">
    <source>
        <dbReference type="ARBA" id="ARBA00022806"/>
    </source>
</evidence>
<evidence type="ECO:0000256" key="1">
    <source>
        <dbReference type="ARBA" id="ARBA00022763"/>
    </source>
</evidence>
<keyword evidence="2" id="KW-0067">ATP-binding</keyword>
<feature type="domain" description="PD-(D/E)XK endonuclease-like" evidence="5">
    <location>
        <begin position="24"/>
        <end position="275"/>
    </location>
</feature>
<organism evidence="6 7">
    <name type="scientific">Streptomyces viridochromogenes</name>
    <dbReference type="NCBI Taxonomy" id="1938"/>
    <lineage>
        <taxon>Bacteria</taxon>
        <taxon>Bacillati</taxon>
        <taxon>Actinomycetota</taxon>
        <taxon>Actinomycetes</taxon>
        <taxon>Kitasatosporales</taxon>
        <taxon>Streptomycetaceae</taxon>
        <taxon>Streptomyces</taxon>
    </lineage>
</organism>
<dbReference type="Proteomes" id="UP000037023">
    <property type="component" value="Unassembled WGS sequence"/>
</dbReference>
<evidence type="ECO:0000256" key="4">
    <source>
        <dbReference type="SAM" id="MobiDB-lite"/>
    </source>
</evidence>
<dbReference type="InterPro" id="IPR011604">
    <property type="entry name" value="PDDEXK-like_dom_sf"/>
</dbReference>
<dbReference type="AlphaFoldDB" id="A0A0L8LE43"/>
<keyword evidence="2" id="KW-0547">Nucleotide-binding</keyword>
<dbReference type="Pfam" id="PF12705">
    <property type="entry name" value="PDDEXK_1"/>
    <property type="match status" value="1"/>
</dbReference>
<proteinExistence type="predicted"/>
<dbReference type="InterPro" id="IPR011335">
    <property type="entry name" value="Restrct_endonuc-II-like"/>
</dbReference>
<reference evidence="6 7" key="1">
    <citation type="submission" date="2015-06" db="EMBL/GenBank/DDBJ databases">
        <authorList>
            <person name="Hoefler B.C."/>
            <person name="Straight P.D."/>
        </authorList>
    </citation>
    <scope>NUCLEOTIDE SEQUENCE [LARGE SCALE GENOMIC DNA]</scope>
    <source>
        <strain evidence="6 7">NRRL 3427</strain>
    </source>
</reference>
<feature type="region of interest" description="Disordered" evidence="4">
    <location>
        <begin position="1"/>
        <end position="28"/>
    </location>
</feature>
<gene>
    <name evidence="6" type="ORF">ADK34_01950</name>
</gene>
<dbReference type="PATRIC" id="fig|1938.6.peg.415"/>
<evidence type="ECO:0000313" key="6">
    <source>
        <dbReference type="EMBL" id="KOG36385.1"/>
    </source>
</evidence>
<name>A0A0L8LE43_STRVR</name>
<dbReference type="OrthoDB" id="9791397at2"/>
<keyword evidence="1" id="KW-0227">DNA damage</keyword>
<dbReference type="SUPFAM" id="SSF52980">
    <property type="entry name" value="Restriction endonuclease-like"/>
    <property type="match status" value="1"/>
</dbReference>
<keyword evidence="2" id="KW-0347">Helicase</keyword>
<evidence type="ECO:0000256" key="3">
    <source>
        <dbReference type="ARBA" id="ARBA00023204"/>
    </source>
</evidence>
<dbReference type="InterPro" id="IPR038726">
    <property type="entry name" value="PDDEXK_AddAB-type"/>
</dbReference>
<accession>A0A0L8LE43</accession>
<protein>
    <submittedName>
        <fullName evidence="6">Recombinase RecB</fullName>
    </submittedName>
</protein>